<dbReference type="InterPro" id="IPR020846">
    <property type="entry name" value="MFS_dom"/>
</dbReference>
<comment type="caution">
    <text evidence="6">The sequence shown here is derived from an EMBL/GenBank/DDBJ whole genome shotgun (WGS) entry which is preliminary data.</text>
</comment>
<evidence type="ECO:0000259" key="5">
    <source>
        <dbReference type="PROSITE" id="PS50850"/>
    </source>
</evidence>
<name>A0AAP2CIG7_9BACT</name>
<proteinExistence type="predicted"/>
<evidence type="ECO:0000256" key="4">
    <source>
        <dbReference type="SAM" id="Phobius"/>
    </source>
</evidence>
<dbReference type="PANTHER" id="PTHR23523:SF2">
    <property type="entry name" value="2-NITROIMIDAZOLE TRANSPORTER"/>
    <property type="match status" value="1"/>
</dbReference>
<feature type="transmembrane region" description="Helical" evidence="4">
    <location>
        <begin position="214"/>
        <end position="232"/>
    </location>
</feature>
<dbReference type="Proteomes" id="UP001319104">
    <property type="component" value="Unassembled WGS sequence"/>
</dbReference>
<protein>
    <submittedName>
        <fullName evidence="6">MFS transporter</fullName>
    </submittedName>
</protein>
<dbReference type="CDD" id="cd17339">
    <property type="entry name" value="MFS_NIMT_CynX_like"/>
    <property type="match status" value="1"/>
</dbReference>
<dbReference type="InterPro" id="IPR036259">
    <property type="entry name" value="MFS_trans_sf"/>
</dbReference>
<dbReference type="GO" id="GO:0022857">
    <property type="term" value="F:transmembrane transporter activity"/>
    <property type="evidence" value="ECO:0007669"/>
    <property type="project" value="InterPro"/>
</dbReference>
<evidence type="ECO:0000256" key="1">
    <source>
        <dbReference type="ARBA" id="ARBA00022692"/>
    </source>
</evidence>
<dbReference type="PROSITE" id="PS50850">
    <property type="entry name" value="MFS"/>
    <property type="match status" value="1"/>
</dbReference>
<dbReference type="EMBL" id="JAHCMY010000004">
    <property type="protein sequence ID" value="MBS9524274.1"/>
    <property type="molecule type" value="Genomic_DNA"/>
</dbReference>
<gene>
    <name evidence="6" type="ORF">KI659_09630</name>
</gene>
<dbReference type="Pfam" id="PF07690">
    <property type="entry name" value="MFS_1"/>
    <property type="match status" value="1"/>
</dbReference>
<dbReference type="AlphaFoldDB" id="A0AAP2CIG7"/>
<keyword evidence="3 4" id="KW-0472">Membrane</keyword>
<feature type="transmembrane region" description="Helical" evidence="4">
    <location>
        <begin position="101"/>
        <end position="123"/>
    </location>
</feature>
<dbReference type="SUPFAM" id="SSF103473">
    <property type="entry name" value="MFS general substrate transporter"/>
    <property type="match status" value="1"/>
</dbReference>
<accession>A0AAP2CIG7</accession>
<keyword evidence="2 4" id="KW-1133">Transmembrane helix</keyword>
<keyword evidence="1 4" id="KW-0812">Transmembrane</keyword>
<evidence type="ECO:0000313" key="7">
    <source>
        <dbReference type="Proteomes" id="UP001319104"/>
    </source>
</evidence>
<feature type="transmembrane region" description="Helical" evidence="4">
    <location>
        <begin position="275"/>
        <end position="295"/>
    </location>
</feature>
<reference evidence="6 7" key="1">
    <citation type="submission" date="2021-05" db="EMBL/GenBank/DDBJ databases">
        <authorList>
            <person name="Zhang Z.D."/>
            <person name="Osman G."/>
        </authorList>
    </citation>
    <scope>NUCLEOTIDE SEQUENCE [LARGE SCALE GENOMIC DNA]</scope>
    <source>
        <strain evidence="6 7">KCTC 32217</strain>
    </source>
</reference>
<dbReference type="InterPro" id="IPR011701">
    <property type="entry name" value="MFS"/>
</dbReference>
<feature type="transmembrane region" description="Helical" evidence="4">
    <location>
        <begin position="162"/>
        <end position="183"/>
    </location>
</feature>
<organism evidence="6 7">
    <name type="scientific">Litoribacter ruber</name>
    <dbReference type="NCBI Taxonomy" id="702568"/>
    <lineage>
        <taxon>Bacteria</taxon>
        <taxon>Pseudomonadati</taxon>
        <taxon>Bacteroidota</taxon>
        <taxon>Cytophagia</taxon>
        <taxon>Cytophagales</taxon>
        <taxon>Cyclobacteriaceae</taxon>
        <taxon>Litoribacter</taxon>
    </lineage>
</organism>
<dbReference type="PANTHER" id="PTHR23523">
    <property type="match status" value="1"/>
</dbReference>
<feature type="transmembrane region" description="Helical" evidence="4">
    <location>
        <begin position="45"/>
        <end position="69"/>
    </location>
</feature>
<dbReference type="InterPro" id="IPR052524">
    <property type="entry name" value="MFS_Cyanate_Porter"/>
</dbReference>
<feature type="transmembrane region" description="Helical" evidence="4">
    <location>
        <begin position="247"/>
        <end position="268"/>
    </location>
</feature>
<keyword evidence="7" id="KW-1185">Reference proteome</keyword>
<feature type="transmembrane region" description="Helical" evidence="4">
    <location>
        <begin position="301"/>
        <end position="322"/>
    </location>
</feature>
<feature type="transmembrane region" description="Helical" evidence="4">
    <location>
        <begin position="367"/>
        <end position="386"/>
    </location>
</feature>
<feature type="transmembrane region" description="Helical" evidence="4">
    <location>
        <begin position="135"/>
        <end position="156"/>
    </location>
</feature>
<evidence type="ECO:0000256" key="3">
    <source>
        <dbReference type="ARBA" id="ARBA00023136"/>
    </source>
</evidence>
<evidence type="ECO:0000313" key="6">
    <source>
        <dbReference type="EMBL" id="MBS9524274.1"/>
    </source>
</evidence>
<feature type="transmembrane region" description="Helical" evidence="4">
    <location>
        <begin position="76"/>
        <end position="95"/>
    </location>
</feature>
<evidence type="ECO:0000256" key="2">
    <source>
        <dbReference type="ARBA" id="ARBA00022989"/>
    </source>
</evidence>
<dbReference type="RefSeq" id="WP_213945133.1">
    <property type="nucleotide sequence ID" value="NZ_JAHCMY010000004.1"/>
</dbReference>
<feature type="domain" description="Major facilitator superfamily (MFS) profile" evidence="5">
    <location>
        <begin position="8"/>
        <end position="386"/>
    </location>
</feature>
<dbReference type="Gene3D" id="1.20.1250.20">
    <property type="entry name" value="MFS general substrate transporter like domains"/>
    <property type="match status" value="1"/>
</dbReference>
<feature type="transmembrane region" description="Helical" evidence="4">
    <location>
        <begin position="342"/>
        <end position="361"/>
    </location>
</feature>
<sequence length="391" mass="41745">MSQKTSRNTLLLVLGVVLVSFNLRPSITAVGPLIPMIREELGLSNAWAGFLTTLPLVTFATFSIFSAAIGRKLGNARAIFLGMLIIGIGTVIRVAGGSWLLFLGTGLTGVGIVIGNVLLIPFIKTTMPHKIGLMTSIYTTGMTLLAAVASGVSIPLATIFNLGWRGSLLSWIGLIVIGLLVWLPQIGKKKMPVAKSFTETTSVQVWKSKLGWQVSLFMGIQSFIFFSLITWLPDLLITRGFSPSEAGWIIMGIQVIGLAGAFTAPLIAVKFKDQVGLGAVLGLAYIIGFSAFFAYSETLLYVGLTLVGFCLGSSISLAYTLIGLRTMSDATTSSLSGMSQSIGYFLAAVGPLLVGILFDLFGNWDLFIWLMILASAIFLFLATKVGRPLKI</sequence>